<gene>
    <name evidence="7" type="ORF">OS493_004938</name>
</gene>
<dbReference type="AlphaFoldDB" id="A0A9W9Z424"/>
<name>A0A9W9Z424_9CNID</name>
<evidence type="ECO:0000313" key="8">
    <source>
        <dbReference type="Proteomes" id="UP001163046"/>
    </source>
</evidence>
<dbReference type="OrthoDB" id="1684416at2759"/>
<feature type="region of interest" description="Disordered" evidence="5">
    <location>
        <begin position="87"/>
        <end position="125"/>
    </location>
</feature>
<dbReference type="Pfam" id="PF06886">
    <property type="entry name" value="TPX2"/>
    <property type="match status" value="1"/>
</dbReference>
<organism evidence="7 8">
    <name type="scientific">Desmophyllum pertusum</name>
    <dbReference type="NCBI Taxonomy" id="174260"/>
    <lineage>
        <taxon>Eukaryota</taxon>
        <taxon>Metazoa</taxon>
        <taxon>Cnidaria</taxon>
        <taxon>Anthozoa</taxon>
        <taxon>Hexacorallia</taxon>
        <taxon>Scleractinia</taxon>
        <taxon>Caryophylliina</taxon>
        <taxon>Caryophylliidae</taxon>
        <taxon>Desmophyllum</taxon>
    </lineage>
</organism>
<dbReference type="InterPro" id="IPR027329">
    <property type="entry name" value="TPX2_C"/>
</dbReference>
<feature type="domain" description="TPX2 C-terminal" evidence="6">
    <location>
        <begin position="34"/>
        <end position="108"/>
    </location>
</feature>
<keyword evidence="8" id="KW-1185">Reference proteome</keyword>
<comment type="caution">
    <text evidence="7">The sequence shown here is derived from an EMBL/GenBank/DDBJ whole genome shotgun (WGS) entry which is preliminary data.</text>
</comment>
<protein>
    <recommendedName>
        <fullName evidence="6">TPX2 C-terminal domain-containing protein</fullName>
    </recommendedName>
</protein>
<accession>A0A9W9Z424</accession>
<dbReference type="GO" id="GO:0005856">
    <property type="term" value="C:cytoskeleton"/>
    <property type="evidence" value="ECO:0007669"/>
    <property type="project" value="UniProtKB-SubCell"/>
</dbReference>
<evidence type="ECO:0000259" key="6">
    <source>
        <dbReference type="Pfam" id="PF06886"/>
    </source>
</evidence>
<proteinExistence type="inferred from homology"/>
<evidence type="ECO:0000313" key="7">
    <source>
        <dbReference type="EMBL" id="KAJ7374600.1"/>
    </source>
</evidence>
<feature type="compositionally biased region" description="Basic and acidic residues" evidence="5">
    <location>
        <begin position="96"/>
        <end position="112"/>
    </location>
</feature>
<evidence type="ECO:0000256" key="4">
    <source>
        <dbReference type="ARBA" id="ARBA00023212"/>
    </source>
</evidence>
<reference evidence="7" key="1">
    <citation type="submission" date="2023-01" db="EMBL/GenBank/DDBJ databases">
        <title>Genome assembly of the deep-sea coral Lophelia pertusa.</title>
        <authorList>
            <person name="Herrera S."/>
            <person name="Cordes E."/>
        </authorList>
    </citation>
    <scope>NUCLEOTIDE SEQUENCE</scope>
    <source>
        <strain evidence="7">USNM1676648</strain>
        <tissue evidence="7">Polyp</tissue>
    </source>
</reference>
<comment type="similarity">
    <text evidence="2">Belongs to the TPX2 family.</text>
</comment>
<evidence type="ECO:0000256" key="2">
    <source>
        <dbReference type="ARBA" id="ARBA00005885"/>
    </source>
</evidence>
<evidence type="ECO:0000256" key="1">
    <source>
        <dbReference type="ARBA" id="ARBA00004245"/>
    </source>
</evidence>
<evidence type="ECO:0000256" key="3">
    <source>
        <dbReference type="ARBA" id="ARBA00022490"/>
    </source>
</evidence>
<feature type="region of interest" description="Disordered" evidence="5">
    <location>
        <begin position="50"/>
        <end position="74"/>
    </location>
</feature>
<dbReference type="EMBL" id="MU826827">
    <property type="protein sequence ID" value="KAJ7374600.1"/>
    <property type="molecule type" value="Genomic_DNA"/>
</dbReference>
<keyword evidence="3" id="KW-0963">Cytoplasm</keyword>
<evidence type="ECO:0000256" key="5">
    <source>
        <dbReference type="SAM" id="MobiDB-lite"/>
    </source>
</evidence>
<sequence>MKRVFKARSTNVLYNAPFVPDKSIAKPNTKIEEFTMNSNKRAQEREIYEMHKTERELEEEEARRQLEKEREEEEKVGIRNLRKQLVHKSNPIRKYRSVEIKQSERELTDPRSPEWQSKKRRKLRV</sequence>
<keyword evidence="4" id="KW-0206">Cytoskeleton</keyword>
<comment type="subcellular location">
    <subcellularLocation>
        <location evidence="1">Cytoplasm</location>
        <location evidence="1">Cytoskeleton</location>
    </subcellularLocation>
</comment>
<dbReference type="Proteomes" id="UP001163046">
    <property type="component" value="Unassembled WGS sequence"/>
</dbReference>